<evidence type="ECO:0000313" key="3">
    <source>
        <dbReference type="Proteomes" id="UP000285961"/>
    </source>
</evidence>
<sequence>MIARVKKASIEQKPILERLMQFYLYDFSAMQGADVNPDGLFDHQMHLDSYWSEPDRFPFLIYADSEIAGFVLVNSYTCLPENRGAKSIAEFFMMPKYRRRGVGRRTAFQIFDKFPGKWEVRQIQENTAGQEFWRKVITGYTRGNFKETTLNNDLWHGPVQYFDTST</sequence>
<dbReference type="Pfam" id="PF00583">
    <property type="entry name" value="Acetyltransf_1"/>
    <property type="match status" value="1"/>
</dbReference>
<dbReference type="SUPFAM" id="SSF55729">
    <property type="entry name" value="Acyl-CoA N-acyltransferases (Nat)"/>
    <property type="match status" value="1"/>
</dbReference>
<dbReference type="GO" id="GO:0016747">
    <property type="term" value="F:acyltransferase activity, transferring groups other than amino-acyl groups"/>
    <property type="evidence" value="ECO:0007669"/>
    <property type="project" value="InterPro"/>
</dbReference>
<accession>A0A419EP01</accession>
<dbReference type="Gene3D" id="3.40.630.30">
    <property type="match status" value="1"/>
</dbReference>
<organism evidence="2 3">
    <name type="scientific">Candidatus Abyssobacteria bacterium SURF_17</name>
    <dbReference type="NCBI Taxonomy" id="2093361"/>
    <lineage>
        <taxon>Bacteria</taxon>
        <taxon>Pseudomonadati</taxon>
        <taxon>Candidatus Hydrogenedentota</taxon>
        <taxon>Candidatus Abyssobacteria</taxon>
    </lineage>
</organism>
<keyword evidence="2" id="KW-0808">Transferase</keyword>
<feature type="domain" description="N-acetyltransferase" evidence="1">
    <location>
        <begin position="17"/>
        <end position="161"/>
    </location>
</feature>
<reference evidence="2 3" key="1">
    <citation type="journal article" date="2017" name="ISME J.">
        <title>Energy and carbon metabolisms in a deep terrestrial subsurface fluid microbial community.</title>
        <authorList>
            <person name="Momper L."/>
            <person name="Jungbluth S.P."/>
            <person name="Lee M.D."/>
            <person name="Amend J.P."/>
        </authorList>
    </citation>
    <scope>NUCLEOTIDE SEQUENCE [LARGE SCALE GENOMIC DNA]</scope>
    <source>
        <strain evidence="2">SURF_17</strain>
    </source>
</reference>
<dbReference type="AlphaFoldDB" id="A0A419EP01"/>
<dbReference type="InterPro" id="IPR016181">
    <property type="entry name" value="Acyl_CoA_acyltransferase"/>
</dbReference>
<protein>
    <submittedName>
        <fullName evidence="2">GNAT family N-acetyltransferase</fullName>
    </submittedName>
</protein>
<dbReference type="CDD" id="cd04301">
    <property type="entry name" value="NAT_SF"/>
    <property type="match status" value="1"/>
</dbReference>
<evidence type="ECO:0000259" key="1">
    <source>
        <dbReference type="PROSITE" id="PS51186"/>
    </source>
</evidence>
<name>A0A419EP01_9BACT</name>
<dbReference type="PROSITE" id="PS51186">
    <property type="entry name" value="GNAT"/>
    <property type="match status" value="1"/>
</dbReference>
<proteinExistence type="predicted"/>
<evidence type="ECO:0000313" key="2">
    <source>
        <dbReference type="EMBL" id="RJP64517.1"/>
    </source>
</evidence>
<dbReference type="EMBL" id="QZKI01000137">
    <property type="protein sequence ID" value="RJP64517.1"/>
    <property type="molecule type" value="Genomic_DNA"/>
</dbReference>
<comment type="caution">
    <text evidence="2">The sequence shown here is derived from an EMBL/GenBank/DDBJ whole genome shotgun (WGS) entry which is preliminary data.</text>
</comment>
<dbReference type="Proteomes" id="UP000285961">
    <property type="component" value="Unassembled WGS sequence"/>
</dbReference>
<dbReference type="InterPro" id="IPR000182">
    <property type="entry name" value="GNAT_dom"/>
</dbReference>
<gene>
    <name evidence="2" type="ORF">C4532_18990</name>
</gene>